<protein>
    <submittedName>
        <fullName evidence="1">Uncharacterized protein</fullName>
    </submittedName>
</protein>
<gene>
    <name evidence="1" type="ORF">HFO42_20275</name>
</gene>
<sequence>MPKIIDDLVYFLERQVDGKYQIEGEHGLADLGNTVPGFGDRITLTIHNAGISIMEVVGRHFVRHYDEASDSEWIAWFIIVQSIDLPEADDLFDVINEHYRRWVRAHPDE</sequence>
<evidence type="ECO:0000313" key="1">
    <source>
        <dbReference type="EMBL" id="MBY5630428.1"/>
    </source>
</evidence>
<proteinExistence type="predicted"/>
<comment type="caution">
    <text evidence="1">The sequence shown here is derived from an EMBL/GenBank/DDBJ whole genome shotgun (WGS) entry which is preliminary data.</text>
</comment>
<dbReference type="Proteomes" id="UP000825699">
    <property type="component" value="Unassembled WGS sequence"/>
</dbReference>
<name>A0AAJ1EF97_RHILE</name>
<reference evidence="1" key="1">
    <citation type="submission" date="2020-04" db="EMBL/GenBank/DDBJ databases">
        <title>Global-level population genomics supports evidence of horizontal gene transfer on evolution of Rhizobia in Lentils.</title>
        <authorList>
            <person name="Gai Y."/>
            <person name="Cook D."/>
            <person name="Riely B."/>
        </authorList>
    </citation>
    <scope>NUCLEOTIDE SEQUENCE</scope>
    <source>
        <strain evidence="1">Derici101B</strain>
    </source>
</reference>
<dbReference type="AlphaFoldDB" id="A0AAJ1EF97"/>
<dbReference type="EMBL" id="JAAXEP010000010">
    <property type="protein sequence ID" value="MBY5630428.1"/>
    <property type="molecule type" value="Genomic_DNA"/>
</dbReference>
<accession>A0AAJ1EF97</accession>
<organism evidence="1 2">
    <name type="scientific">Rhizobium leguminosarum</name>
    <dbReference type="NCBI Taxonomy" id="384"/>
    <lineage>
        <taxon>Bacteria</taxon>
        <taxon>Pseudomonadati</taxon>
        <taxon>Pseudomonadota</taxon>
        <taxon>Alphaproteobacteria</taxon>
        <taxon>Hyphomicrobiales</taxon>
        <taxon>Rhizobiaceae</taxon>
        <taxon>Rhizobium/Agrobacterium group</taxon>
        <taxon>Rhizobium</taxon>
    </lineage>
</organism>
<evidence type="ECO:0000313" key="2">
    <source>
        <dbReference type="Proteomes" id="UP000825699"/>
    </source>
</evidence>